<protein>
    <submittedName>
        <fullName evidence="2">Uncharacterized protein</fullName>
    </submittedName>
</protein>
<reference evidence="2" key="2">
    <citation type="submission" date="2023-11" db="UniProtKB">
        <authorList>
            <consortium name="WormBaseParasite"/>
        </authorList>
    </citation>
    <scope>IDENTIFICATION</scope>
</reference>
<accession>A0AA85JT64</accession>
<keyword evidence="1" id="KW-1185">Reference proteome</keyword>
<evidence type="ECO:0000313" key="1">
    <source>
        <dbReference type="Proteomes" id="UP000050795"/>
    </source>
</evidence>
<evidence type="ECO:0000313" key="2">
    <source>
        <dbReference type="WBParaSite" id="TREG1_5110.1"/>
    </source>
</evidence>
<sequence>MRFHSNYLTSLTYRRKLRVLTYVGVRDVETLGRSRFSKNQTQILFGSVSKTHCYTMGRLSRILLIYLKSPSFTYSQDTFCYKENYVQLPHANQAFGGILGTIKSNLPTEHGYINRPKLVI</sequence>
<proteinExistence type="predicted"/>
<dbReference type="AlphaFoldDB" id="A0AA85JT64"/>
<dbReference type="WBParaSite" id="TREG1_5110.1">
    <property type="protein sequence ID" value="TREG1_5110.1"/>
    <property type="gene ID" value="TREG1_5110"/>
</dbReference>
<name>A0AA85JT64_TRIRE</name>
<dbReference type="Proteomes" id="UP000050795">
    <property type="component" value="Unassembled WGS sequence"/>
</dbReference>
<organism evidence="1 2">
    <name type="scientific">Trichobilharzia regenti</name>
    <name type="common">Nasal bird schistosome</name>
    <dbReference type="NCBI Taxonomy" id="157069"/>
    <lineage>
        <taxon>Eukaryota</taxon>
        <taxon>Metazoa</taxon>
        <taxon>Spiralia</taxon>
        <taxon>Lophotrochozoa</taxon>
        <taxon>Platyhelminthes</taxon>
        <taxon>Trematoda</taxon>
        <taxon>Digenea</taxon>
        <taxon>Strigeidida</taxon>
        <taxon>Schistosomatoidea</taxon>
        <taxon>Schistosomatidae</taxon>
        <taxon>Trichobilharzia</taxon>
    </lineage>
</organism>
<reference evidence="1" key="1">
    <citation type="submission" date="2022-06" db="EMBL/GenBank/DDBJ databases">
        <authorList>
            <person name="Berger JAMES D."/>
            <person name="Berger JAMES D."/>
        </authorList>
    </citation>
    <scope>NUCLEOTIDE SEQUENCE [LARGE SCALE GENOMIC DNA]</scope>
</reference>